<evidence type="ECO:0000256" key="2">
    <source>
        <dbReference type="ARBA" id="ARBA00009948"/>
    </source>
</evidence>
<dbReference type="EC" id="2.5.1.19" evidence="3"/>
<dbReference type="RefSeq" id="WP_243536939.1">
    <property type="nucleotide sequence ID" value="NZ_CP093442.1"/>
</dbReference>
<dbReference type="EMBL" id="CP093442">
    <property type="protein sequence ID" value="UOF00765.1"/>
    <property type="molecule type" value="Genomic_DNA"/>
</dbReference>
<evidence type="ECO:0000256" key="4">
    <source>
        <dbReference type="ARBA" id="ARBA00022605"/>
    </source>
</evidence>
<dbReference type="InterPro" id="IPR036968">
    <property type="entry name" value="Enolpyruvate_Tfrase_sf"/>
</dbReference>
<evidence type="ECO:0000313" key="10">
    <source>
        <dbReference type="EMBL" id="UOF00765.1"/>
    </source>
</evidence>
<dbReference type="InterPro" id="IPR001986">
    <property type="entry name" value="Enolpyruvate_Tfrase_dom"/>
</dbReference>
<dbReference type="InterPro" id="IPR006264">
    <property type="entry name" value="EPSP_synthase"/>
</dbReference>
<evidence type="ECO:0000256" key="6">
    <source>
        <dbReference type="ARBA" id="ARBA00023141"/>
    </source>
</evidence>
<keyword evidence="6" id="KW-0057">Aromatic amino acid biosynthesis</keyword>
<dbReference type="Proteomes" id="UP000830116">
    <property type="component" value="Chromosome"/>
</dbReference>
<comment type="similarity">
    <text evidence="2">Belongs to the EPSP synthase family.</text>
</comment>
<keyword evidence="5" id="KW-0808">Transferase</keyword>
<keyword evidence="4" id="KW-0028">Amino-acid biosynthesis</keyword>
<evidence type="ECO:0000313" key="11">
    <source>
        <dbReference type="Proteomes" id="UP000830116"/>
    </source>
</evidence>
<feature type="domain" description="Enolpyruvate transferase" evidence="9">
    <location>
        <begin position="42"/>
        <end position="385"/>
    </location>
</feature>
<protein>
    <recommendedName>
        <fullName evidence="3">3-phosphoshikimate 1-carboxyvinyltransferase</fullName>
        <ecNumber evidence="3">2.5.1.19</ecNumber>
    </recommendedName>
    <alternativeName>
        <fullName evidence="7">5-enolpyruvylshikimate-3-phosphate synthase</fullName>
    </alternativeName>
</protein>
<keyword evidence="11" id="KW-1185">Reference proteome</keyword>
<comment type="catalytic activity">
    <reaction evidence="8">
        <text>3-phosphoshikimate + phosphoenolpyruvate = 5-O-(1-carboxyvinyl)-3-phosphoshikimate + phosphate</text>
        <dbReference type="Rhea" id="RHEA:21256"/>
        <dbReference type="ChEBI" id="CHEBI:43474"/>
        <dbReference type="ChEBI" id="CHEBI:57701"/>
        <dbReference type="ChEBI" id="CHEBI:58702"/>
        <dbReference type="ChEBI" id="CHEBI:145989"/>
        <dbReference type="EC" id="2.5.1.19"/>
    </reaction>
    <physiologicalReaction direction="left-to-right" evidence="8">
        <dbReference type="Rhea" id="RHEA:21257"/>
    </physiologicalReaction>
</comment>
<evidence type="ECO:0000256" key="7">
    <source>
        <dbReference type="ARBA" id="ARBA00030046"/>
    </source>
</evidence>
<proteinExistence type="inferred from homology"/>
<dbReference type="InterPro" id="IPR013792">
    <property type="entry name" value="RNA3'P_cycl/enolpyr_Trfase_a/b"/>
</dbReference>
<dbReference type="PANTHER" id="PTHR21090">
    <property type="entry name" value="AROM/DEHYDROQUINATE SYNTHASE"/>
    <property type="match status" value="1"/>
</dbReference>
<evidence type="ECO:0000256" key="8">
    <source>
        <dbReference type="ARBA" id="ARBA00044633"/>
    </source>
</evidence>
<evidence type="ECO:0000259" key="9">
    <source>
        <dbReference type="Pfam" id="PF00275"/>
    </source>
</evidence>
<reference evidence="10" key="1">
    <citation type="submission" date="2022-03" db="EMBL/GenBank/DDBJ databases">
        <title>Genome Identification and Characterization of new species Bdellovibrio reynosense LBG001 sp. nov. from a Mexico soil sample.</title>
        <authorList>
            <person name="Camilli A."/>
            <person name="Ajao Y."/>
            <person name="Guo X."/>
        </authorList>
    </citation>
    <scope>NUCLEOTIDE SEQUENCE</scope>
    <source>
        <strain evidence="10">LBG001</strain>
    </source>
</reference>
<dbReference type="PIRSF" id="PIRSF000505">
    <property type="entry name" value="EPSPS"/>
    <property type="match status" value="1"/>
</dbReference>
<sequence length="391" mass="43898">MADLHFQGTIPGSKSVFNRALIVQSYFPDFVIEGESECDDVRFMREGLKMISTKSHVECGEGGTTFRFMSLRFAREKGEHHLHAETRLLQRPQKGLLDLIKQLGVEAYIQGQALVINGDGWLKPAKPLQVDISESSQYASALILNAWNLPFDLHFDLVGAKVSESYFLLTMEMLKSFGMQFVKTENGYLIPANQNLKIKNFRVESDLSSAFTMAAAGALNGEVILENFPLKSAQPDLVFLEIFKQMNVPLKVDGSNLIITHAQDLKKAEVNLAESPDLFPVLAVLCSWADGESKLFGAPHLVKKESNRISKISDLFNLLEIAHTVLPDGMIIQGNPRQLLKKRVTFNPDKDHRMVMAATLMRLKGHEIKIEEPEVINKSFPEFWQMIGIKP</sequence>
<dbReference type="Pfam" id="PF00275">
    <property type="entry name" value="EPSP_synthase"/>
    <property type="match status" value="1"/>
</dbReference>
<dbReference type="Gene3D" id="3.65.10.10">
    <property type="entry name" value="Enolpyruvate transferase domain"/>
    <property type="match status" value="2"/>
</dbReference>
<dbReference type="PANTHER" id="PTHR21090:SF5">
    <property type="entry name" value="PENTAFUNCTIONAL AROM POLYPEPTIDE"/>
    <property type="match status" value="1"/>
</dbReference>
<dbReference type="SUPFAM" id="SSF55205">
    <property type="entry name" value="EPT/RTPC-like"/>
    <property type="match status" value="1"/>
</dbReference>
<evidence type="ECO:0000256" key="3">
    <source>
        <dbReference type="ARBA" id="ARBA00012450"/>
    </source>
</evidence>
<gene>
    <name evidence="10" type="ORF">MNR06_13765</name>
</gene>
<evidence type="ECO:0000256" key="1">
    <source>
        <dbReference type="ARBA" id="ARBA00004811"/>
    </source>
</evidence>
<organism evidence="10 11">
    <name type="scientific">Bdellovibrio reynosensis</name>
    <dbReference type="NCBI Taxonomy" id="2835041"/>
    <lineage>
        <taxon>Bacteria</taxon>
        <taxon>Pseudomonadati</taxon>
        <taxon>Bdellovibrionota</taxon>
        <taxon>Bdellovibrionia</taxon>
        <taxon>Bdellovibrionales</taxon>
        <taxon>Pseudobdellovibrionaceae</taxon>
        <taxon>Bdellovibrio</taxon>
    </lineage>
</organism>
<comment type="pathway">
    <text evidence="1">Metabolic intermediate biosynthesis; chorismate biosynthesis; chorismate from D-erythrose 4-phosphate and phosphoenolpyruvate: step 6/7.</text>
</comment>
<evidence type="ECO:0000256" key="5">
    <source>
        <dbReference type="ARBA" id="ARBA00022679"/>
    </source>
</evidence>
<accession>A0ABY4C781</accession>
<name>A0ABY4C781_9BACT</name>